<dbReference type="PANTHER" id="PTHR31286:SF99">
    <property type="entry name" value="DUF4283 DOMAIN-CONTAINING PROTEIN"/>
    <property type="match status" value="1"/>
</dbReference>
<proteinExistence type="predicted"/>
<accession>A0A7J8MRN9</accession>
<evidence type="ECO:0000313" key="3">
    <source>
        <dbReference type="Proteomes" id="UP000593572"/>
    </source>
</evidence>
<dbReference type="Proteomes" id="UP000593572">
    <property type="component" value="Unassembled WGS sequence"/>
</dbReference>
<gene>
    <name evidence="2" type="ORF">Golob_012136</name>
</gene>
<reference evidence="2 3" key="1">
    <citation type="journal article" date="2019" name="Genome Biol. Evol.">
        <title>Insights into the evolution of the New World diploid cottons (Gossypium, subgenus Houzingenia) based on genome sequencing.</title>
        <authorList>
            <person name="Grover C.E."/>
            <person name="Arick M.A. 2nd"/>
            <person name="Thrash A."/>
            <person name="Conover J.L."/>
            <person name="Sanders W.S."/>
            <person name="Peterson D.G."/>
            <person name="Frelichowski J.E."/>
            <person name="Scheffler J.A."/>
            <person name="Scheffler B.E."/>
            <person name="Wendel J.F."/>
        </authorList>
    </citation>
    <scope>NUCLEOTIDE SEQUENCE [LARGE SCALE GENOMIC DNA]</scope>
    <source>
        <strain evidence="2">157</strain>
        <tissue evidence="2">Leaf</tissue>
    </source>
</reference>
<comment type="caution">
    <text evidence="2">The sequence shown here is derived from an EMBL/GenBank/DDBJ whole genome shotgun (WGS) entry which is preliminary data.</text>
</comment>
<dbReference type="AlphaFoldDB" id="A0A7J8MRN9"/>
<evidence type="ECO:0000259" key="1">
    <source>
        <dbReference type="Pfam" id="PF14111"/>
    </source>
</evidence>
<name>A0A7J8MRN9_9ROSI</name>
<dbReference type="PANTHER" id="PTHR31286">
    <property type="entry name" value="GLYCINE-RICH CELL WALL STRUCTURAL PROTEIN 1.8-LIKE"/>
    <property type="match status" value="1"/>
</dbReference>
<dbReference type="InterPro" id="IPR025558">
    <property type="entry name" value="DUF4283"/>
</dbReference>
<organism evidence="2 3">
    <name type="scientific">Gossypium lobatum</name>
    <dbReference type="NCBI Taxonomy" id="34289"/>
    <lineage>
        <taxon>Eukaryota</taxon>
        <taxon>Viridiplantae</taxon>
        <taxon>Streptophyta</taxon>
        <taxon>Embryophyta</taxon>
        <taxon>Tracheophyta</taxon>
        <taxon>Spermatophyta</taxon>
        <taxon>Magnoliopsida</taxon>
        <taxon>eudicotyledons</taxon>
        <taxon>Gunneridae</taxon>
        <taxon>Pentapetalae</taxon>
        <taxon>rosids</taxon>
        <taxon>malvids</taxon>
        <taxon>Malvales</taxon>
        <taxon>Malvaceae</taxon>
        <taxon>Malvoideae</taxon>
        <taxon>Gossypium</taxon>
    </lineage>
</organism>
<dbReference type="InterPro" id="IPR040256">
    <property type="entry name" value="At4g02000-like"/>
</dbReference>
<evidence type="ECO:0000313" key="2">
    <source>
        <dbReference type="EMBL" id="MBA0567397.1"/>
    </source>
</evidence>
<sequence length="201" mass="23391">MARTIIIKLLGGRIALNALSNKLYALWKLNKLIQVMVLENDFYLLKFHDDDDYSKVLTDGPWVVFKHYLYVHPCFPSSQHHKYSLTNMVVWVRLPGQFASLVICIDLGKPLISMLRIDGTLQRVEYKFVPAVYFGFGHCGRNKELCLHKKPTSDESSGSWMIVMRRQRRDDQPTGIRSNNIKARILEARDFRISTRIMMKT</sequence>
<dbReference type="EMBL" id="JABEZX010000009">
    <property type="protein sequence ID" value="MBA0567397.1"/>
    <property type="molecule type" value="Genomic_DNA"/>
</dbReference>
<keyword evidence="3" id="KW-1185">Reference proteome</keyword>
<dbReference type="Pfam" id="PF14111">
    <property type="entry name" value="DUF4283"/>
    <property type="match status" value="1"/>
</dbReference>
<protein>
    <recommendedName>
        <fullName evidence="1">DUF4283 domain-containing protein</fullName>
    </recommendedName>
</protein>
<feature type="domain" description="DUF4283" evidence="1">
    <location>
        <begin position="3"/>
        <end position="73"/>
    </location>
</feature>